<reference evidence="4 5" key="1">
    <citation type="submission" date="2016-11" db="EMBL/GenBank/DDBJ databases">
        <authorList>
            <person name="Jaros S."/>
            <person name="Januszkiewicz K."/>
            <person name="Wedrychowicz H."/>
        </authorList>
    </citation>
    <scope>NUCLEOTIDE SEQUENCE [LARGE SCALE GENOMIC DNA]</scope>
    <source>
        <strain evidence="4 5">DSM 18231</strain>
    </source>
</reference>
<dbReference type="Pfam" id="PF09186">
    <property type="entry name" value="DUF1949"/>
    <property type="match status" value="1"/>
</dbReference>
<dbReference type="PANTHER" id="PTHR16301:SF20">
    <property type="entry name" value="IMPACT FAMILY MEMBER YIGZ"/>
    <property type="match status" value="1"/>
</dbReference>
<sequence length="198" mass="21533">MHMTSTLATPCEYQETIRKSRFLAKAAPVSSPEEAQAFIQEVSDASATHNCWAWKLGSQYRFSDDGEPGGTAGRPMLTAIEGQDCDQVVVVVIRWFGGIQLGTGGLARAYGGSAAKCLQAGERVELVARVRCSCHCRFAELALLKSRLSDYDALIESEIFDSEGAELQLAFPAAQQPQVQKLLSDISRGRSKLHLLDP</sequence>
<proteinExistence type="inferred from homology"/>
<dbReference type="GO" id="GO:0005737">
    <property type="term" value="C:cytoplasm"/>
    <property type="evidence" value="ECO:0007669"/>
    <property type="project" value="TreeGrafter"/>
</dbReference>
<dbReference type="InterPro" id="IPR036956">
    <property type="entry name" value="Impact_N_sf"/>
</dbReference>
<dbReference type="SUPFAM" id="SSF54211">
    <property type="entry name" value="Ribosomal protein S5 domain 2-like"/>
    <property type="match status" value="1"/>
</dbReference>
<dbReference type="InterPro" id="IPR020568">
    <property type="entry name" value="Ribosomal_Su5_D2-typ_SF"/>
</dbReference>
<evidence type="ECO:0000259" key="2">
    <source>
        <dbReference type="Pfam" id="PF01205"/>
    </source>
</evidence>
<dbReference type="InterPro" id="IPR001498">
    <property type="entry name" value="Impact_N"/>
</dbReference>
<gene>
    <name evidence="4" type="ORF">SAMN02744645_0341</name>
</gene>
<organism evidence="4 5">
    <name type="scientific">Stutzerimonas xanthomarina DSM 18231</name>
    <dbReference type="NCBI Taxonomy" id="1403346"/>
    <lineage>
        <taxon>Bacteria</taxon>
        <taxon>Pseudomonadati</taxon>
        <taxon>Pseudomonadota</taxon>
        <taxon>Gammaproteobacteria</taxon>
        <taxon>Pseudomonadales</taxon>
        <taxon>Pseudomonadaceae</taxon>
        <taxon>Stutzerimonas</taxon>
    </lineage>
</organism>
<name>A0A1M5K8Y1_9GAMM</name>
<dbReference type="SUPFAM" id="SSF54980">
    <property type="entry name" value="EF-G C-terminal domain-like"/>
    <property type="match status" value="1"/>
</dbReference>
<dbReference type="GO" id="GO:0032561">
    <property type="term" value="F:guanyl ribonucleotide binding"/>
    <property type="evidence" value="ECO:0007669"/>
    <property type="project" value="UniProtKB-ARBA"/>
</dbReference>
<comment type="similarity">
    <text evidence="1">Belongs to the IMPACT family.</text>
</comment>
<dbReference type="Pfam" id="PF01205">
    <property type="entry name" value="Impact_N"/>
    <property type="match status" value="1"/>
</dbReference>
<dbReference type="GO" id="GO:0006446">
    <property type="term" value="P:regulation of translational initiation"/>
    <property type="evidence" value="ECO:0007669"/>
    <property type="project" value="TreeGrafter"/>
</dbReference>
<dbReference type="InterPro" id="IPR023582">
    <property type="entry name" value="Impact"/>
</dbReference>
<dbReference type="Gene3D" id="3.30.230.30">
    <property type="entry name" value="Impact, N-terminal domain"/>
    <property type="match status" value="1"/>
</dbReference>
<evidence type="ECO:0000313" key="5">
    <source>
        <dbReference type="Proteomes" id="UP000184000"/>
    </source>
</evidence>
<evidence type="ECO:0000259" key="3">
    <source>
        <dbReference type="Pfam" id="PF09186"/>
    </source>
</evidence>
<evidence type="ECO:0000313" key="4">
    <source>
        <dbReference type="EMBL" id="SHG49294.1"/>
    </source>
</evidence>
<dbReference type="InterPro" id="IPR015269">
    <property type="entry name" value="UPF0029_Impact_C"/>
</dbReference>
<dbReference type="PANTHER" id="PTHR16301">
    <property type="entry name" value="IMPACT-RELATED"/>
    <property type="match status" value="1"/>
</dbReference>
<accession>A0A1M5K8Y1</accession>
<dbReference type="GO" id="GO:0017111">
    <property type="term" value="F:ribonucleoside triphosphate phosphatase activity"/>
    <property type="evidence" value="ECO:0007669"/>
    <property type="project" value="UniProtKB-ARBA"/>
</dbReference>
<dbReference type="EMBL" id="FQXA01000001">
    <property type="protein sequence ID" value="SHG49294.1"/>
    <property type="molecule type" value="Genomic_DNA"/>
</dbReference>
<feature type="domain" description="UPF0029" evidence="3">
    <location>
        <begin position="134"/>
        <end position="190"/>
    </location>
</feature>
<evidence type="ECO:0000256" key="1">
    <source>
        <dbReference type="ARBA" id="ARBA00007665"/>
    </source>
</evidence>
<dbReference type="GO" id="GO:0043168">
    <property type="term" value="F:anion binding"/>
    <property type="evidence" value="ECO:0007669"/>
    <property type="project" value="UniProtKB-ARBA"/>
</dbReference>
<dbReference type="Proteomes" id="UP000184000">
    <property type="component" value="Unassembled WGS sequence"/>
</dbReference>
<dbReference type="InterPro" id="IPR035647">
    <property type="entry name" value="EFG_III/V"/>
</dbReference>
<protein>
    <submittedName>
        <fullName evidence="4">Uncharacterized protein, YigZ family</fullName>
    </submittedName>
</protein>
<dbReference type="AlphaFoldDB" id="A0A1M5K8Y1"/>
<dbReference type="Gene3D" id="3.30.70.240">
    <property type="match status" value="1"/>
</dbReference>
<feature type="domain" description="Impact N-terminal" evidence="2">
    <location>
        <begin position="18"/>
        <end position="118"/>
    </location>
</feature>